<dbReference type="EnsemblMetazoa" id="BGLB029994-RE">
    <property type="protein sequence ID" value="BGLB029994-PE"/>
    <property type="gene ID" value="BGLB029994"/>
</dbReference>
<dbReference type="EnsemblMetazoa" id="BGLB029994-RC">
    <property type="protein sequence ID" value="BGLB029994-PC"/>
    <property type="gene ID" value="BGLB029994"/>
</dbReference>
<dbReference type="AlphaFoldDB" id="A0A2C9LDM8"/>
<reference evidence="3" key="1">
    <citation type="submission" date="2020-05" db="UniProtKB">
        <authorList>
            <consortium name="EnsemblMetazoa"/>
        </authorList>
    </citation>
    <scope>IDENTIFICATION</scope>
    <source>
        <strain evidence="3">BB02</strain>
    </source>
</reference>
<dbReference type="OrthoDB" id="5954510at2759"/>
<evidence type="ECO:0000313" key="4">
    <source>
        <dbReference type="Proteomes" id="UP000076420"/>
    </source>
</evidence>
<dbReference type="RefSeq" id="XP_013090707.2">
    <property type="nucleotide sequence ID" value="XM_013235253.2"/>
</dbReference>
<protein>
    <recommendedName>
        <fullName evidence="2">Apextrin C-terminal domain-containing protein</fullName>
    </recommendedName>
</protein>
<dbReference type="EnsemblMetazoa" id="BGLB029994-RD">
    <property type="protein sequence ID" value="BGLB029994-PD"/>
    <property type="gene ID" value="BGLB029994"/>
</dbReference>
<dbReference type="EnsemblMetazoa" id="BGLB029994-RA">
    <property type="protein sequence ID" value="BGLB029994-PA"/>
    <property type="gene ID" value="BGLB029994"/>
</dbReference>
<dbReference type="PANTHER" id="PTHR19324:SF33">
    <property type="entry name" value="MUCIN-5AC"/>
    <property type="match status" value="1"/>
</dbReference>
<dbReference type="RefSeq" id="XP_013090709.2">
    <property type="nucleotide sequence ID" value="XM_013235255.2"/>
</dbReference>
<name>A0A2C9LDM8_BIOGL</name>
<feature type="domain" description="Apextrin C-terminal" evidence="2">
    <location>
        <begin position="309"/>
        <end position="514"/>
    </location>
</feature>
<dbReference type="RefSeq" id="XP_013090705.2">
    <property type="nucleotide sequence ID" value="XM_013235251.2"/>
</dbReference>
<dbReference type="VEuPathDB" id="VectorBase:BGLB029994"/>
<dbReference type="KEGG" id="bgt:106074468"/>
<feature type="coiled-coil region" evidence="1">
    <location>
        <begin position="240"/>
        <end position="286"/>
    </location>
</feature>
<dbReference type="Pfam" id="PF16977">
    <property type="entry name" value="ApeC"/>
    <property type="match status" value="1"/>
</dbReference>
<gene>
    <name evidence="3" type="primary">106074468</name>
</gene>
<dbReference type="RefSeq" id="XP_013090708.2">
    <property type="nucleotide sequence ID" value="XM_013235254.2"/>
</dbReference>
<evidence type="ECO:0000259" key="2">
    <source>
        <dbReference type="Pfam" id="PF16977"/>
    </source>
</evidence>
<accession>A0A2C9LDM8</accession>
<keyword evidence="1" id="KW-0175">Coiled coil</keyword>
<dbReference type="EnsemblMetazoa" id="BGLB029994-RB">
    <property type="protein sequence ID" value="BGLB029994-PB"/>
    <property type="gene ID" value="BGLB029994"/>
</dbReference>
<dbReference type="InterPro" id="IPR031569">
    <property type="entry name" value="ApeC"/>
</dbReference>
<sequence length="517" mass="58359">MVTKLRSCLQVVLVYVIVVTGLMTSNDTSLNVYFDIVTPDLSSSQEDNVTLQCQVLGITLDSDIKVAEYTIFFHQLNQWQTLAQISQGSDHVTSKDGTLFLTRGSTGTALDPTSFIQLTWRRSDFDIADDYRCDVTYYTSDSRESQKVFSKILSREDIFKNLKESPVKTVMGVEKANCDSVLKSKDIVFQKTLTEIITSFNSSIQELVDETKQLARTNSELIEYLATTKDEKLSQALTLLENSSLELASLKDMMQEKLQRHTVQDVTELEEKLRRQEILIQEMNETLQLNSFNGTTLEASVVGSGEVSWPKGTYALLKPNTGCPTNAKKSWLWKEGYRKYHTESSGNEDKYSDDIHLALPVKVIDSSKHFVYLSFCAKDSNYGSSSHWPIGSYCINRVGRHCPAGFKSGGFRINEEKNYYSGTVGGFLLETGPNFYLRFCCRADGSPTTPIILPNGSPFYLSKFGNLCQEVYGMTSTEEYIFLDTDDSNNEDMAFPPHPEGFANNGFQMWMCYYKPN</sequence>
<dbReference type="VEuPathDB" id="VectorBase:BGLAX_038871"/>
<evidence type="ECO:0000313" key="3">
    <source>
        <dbReference type="EnsemblMetazoa" id="BGLB029994-PB"/>
    </source>
</evidence>
<proteinExistence type="predicted"/>
<evidence type="ECO:0000256" key="1">
    <source>
        <dbReference type="SAM" id="Coils"/>
    </source>
</evidence>
<dbReference type="Proteomes" id="UP000076420">
    <property type="component" value="Unassembled WGS sequence"/>
</dbReference>
<organism evidence="3 4">
    <name type="scientific">Biomphalaria glabrata</name>
    <name type="common">Bloodfluke planorb</name>
    <name type="synonym">Freshwater snail</name>
    <dbReference type="NCBI Taxonomy" id="6526"/>
    <lineage>
        <taxon>Eukaryota</taxon>
        <taxon>Metazoa</taxon>
        <taxon>Spiralia</taxon>
        <taxon>Lophotrochozoa</taxon>
        <taxon>Mollusca</taxon>
        <taxon>Gastropoda</taxon>
        <taxon>Heterobranchia</taxon>
        <taxon>Euthyneura</taxon>
        <taxon>Panpulmonata</taxon>
        <taxon>Hygrophila</taxon>
        <taxon>Lymnaeoidea</taxon>
        <taxon>Planorbidae</taxon>
        <taxon>Biomphalaria</taxon>
    </lineage>
</organism>
<dbReference type="PANTHER" id="PTHR19324">
    <property type="entry name" value="PERFORIN-LIKE PROTEIN 1"/>
    <property type="match status" value="1"/>
</dbReference>
<dbReference type="RefSeq" id="XP_013090706.2">
    <property type="nucleotide sequence ID" value="XM_013235252.2"/>
</dbReference>